<dbReference type="Pfam" id="PF00239">
    <property type="entry name" value="Resolvase"/>
    <property type="match status" value="1"/>
</dbReference>
<dbReference type="Gene3D" id="3.40.50.1390">
    <property type="entry name" value="Resolvase, N-terminal catalytic domain"/>
    <property type="match status" value="1"/>
</dbReference>
<keyword evidence="1" id="KW-0238">DNA-binding</keyword>
<evidence type="ECO:0000313" key="4">
    <source>
        <dbReference type="EMBL" id="ABQ85875.1"/>
    </source>
</evidence>
<dbReference type="AlphaFoldDB" id="A6MYV1"/>
<dbReference type="PROSITE" id="PS51736">
    <property type="entry name" value="RECOMBINASES_3"/>
    <property type="match status" value="1"/>
</dbReference>
<dbReference type="SUPFAM" id="SSF53041">
    <property type="entry name" value="Resolvase-like"/>
    <property type="match status" value="1"/>
</dbReference>
<keyword evidence="2" id="KW-0233">DNA recombination</keyword>
<evidence type="ECO:0000256" key="2">
    <source>
        <dbReference type="ARBA" id="ARBA00023172"/>
    </source>
</evidence>
<gene>
    <name evidence="4" type="ORF">RM_p5</name>
</gene>
<proteinExistence type="predicted"/>
<dbReference type="PANTHER" id="PTHR30461">
    <property type="entry name" value="DNA-INVERTASE FROM LAMBDOID PROPHAGE"/>
    <property type="match status" value="1"/>
</dbReference>
<dbReference type="RefSeq" id="WP_012477928.1">
    <property type="nucleotide sequence ID" value="NC_010927.1"/>
</dbReference>
<dbReference type="InterPro" id="IPR050639">
    <property type="entry name" value="SSR_resolvase"/>
</dbReference>
<name>A6MYV1_9RICK</name>
<keyword evidence="4" id="KW-0614">Plasmid</keyword>
<evidence type="ECO:0000256" key="1">
    <source>
        <dbReference type="ARBA" id="ARBA00023125"/>
    </source>
</evidence>
<dbReference type="EMBL" id="EF564599">
    <property type="protein sequence ID" value="ABQ85875.1"/>
    <property type="molecule type" value="Genomic_DNA"/>
</dbReference>
<protein>
    <submittedName>
        <fullName evidence="4">Transposon resolvase</fullName>
    </submittedName>
</protein>
<feature type="domain" description="Resolvase/invertase-type recombinase catalytic" evidence="3">
    <location>
        <begin position="1"/>
        <end position="75"/>
    </location>
</feature>
<dbReference type="GO" id="GO:0003677">
    <property type="term" value="F:DNA binding"/>
    <property type="evidence" value="ECO:0007669"/>
    <property type="project" value="UniProtKB-KW"/>
</dbReference>
<organism evidence="4">
    <name type="scientific">Rickettsia monacensis</name>
    <dbReference type="NCBI Taxonomy" id="109232"/>
    <lineage>
        <taxon>Bacteria</taxon>
        <taxon>Pseudomonadati</taxon>
        <taxon>Pseudomonadota</taxon>
        <taxon>Alphaproteobacteria</taxon>
        <taxon>Rickettsiales</taxon>
        <taxon>Rickettsiaceae</taxon>
        <taxon>Rickettsieae</taxon>
        <taxon>Rickettsia</taxon>
        <taxon>spotted fever group</taxon>
    </lineage>
</organism>
<dbReference type="CDD" id="cd03768">
    <property type="entry name" value="SR_ResInv"/>
    <property type="match status" value="1"/>
</dbReference>
<geneLocation type="plasmid" evidence="4">
    <name>pRM</name>
</geneLocation>
<dbReference type="GO" id="GO:0000150">
    <property type="term" value="F:DNA strand exchange activity"/>
    <property type="evidence" value="ECO:0007669"/>
    <property type="project" value="InterPro"/>
</dbReference>
<dbReference type="PANTHER" id="PTHR30461:SF2">
    <property type="entry name" value="SERINE RECOMBINASE PINE-RELATED"/>
    <property type="match status" value="1"/>
</dbReference>
<reference evidence="4" key="1">
    <citation type="journal article" date="2007" name="Appl. Environ. Microbiol.">
        <title>Transposon insertion reveals pRM, a plasmid of Rickettsia monacensis.</title>
        <authorList>
            <person name="Baldridge G.D."/>
            <person name="Burkhardt N.Y."/>
            <person name="Felsheim R.F."/>
            <person name="Kurtti T.J."/>
            <person name="Munderloh U.G."/>
        </authorList>
    </citation>
    <scope>NUCLEOTIDE SEQUENCE</scope>
    <source>
        <strain evidence="4">IrR/Munich</strain>
        <plasmid evidence="4">pRM</plasmid>
    </source>
</reference>
<evidence type="ECO:0000259" key="3">
    <source>
        <dbReference type="PROSITE" id="PS51736"/>
    </source>
</evidence>
<accession>A6MYV1</accession>
<sequence>MRLDRLGRSISHLISLVEDLHNKGINFKSLCDGAIDTTTASGELVFNIFSSLTQFERRLIQERTRAGLSAARIRGRIGGRPKIATNNPKVIMAKRMHLDKSLAIEEICNSLMISRATFFRYLSLVKP</sequence>
<dbReference type="InterPro" id="IPR006119">
    <property type="entry name" value="Resolv_N"/>
</dbReference>
<dbReference type="InterPro" id="IPR036162">
    <property type="entry name" value="Resolvase-like_N_sf"/>
</dbReference>